<evidence type="ECO:0000313" key="3">
    <source>
        <dbReference type="Proteomes" id="UP000023152"/>
    </source>
</evidence>
<gene>
    <name evidence="2" type="ORF">RFI_09099</name>
</gene>
<dbReference type="Proteomes" id="UP000023152">
    <property type="component" value="Unassembled WGS sequence"/>
</dbReference>
<feature type="transmembrane region" description="Helical" evidence="1">
    <location>
        <begin position="144"/>
        <end position="164"/>
    </location>
</feature>
<organism evidence="2 3">
    <name type="scientific">Reticulomyxa filosa</name>
    <dbReference type="NCBI Taxonomy" id="46433"/>
    <lineage>
        <taxon>Eukaryota</taxon>
        <taxon>Sar</taxon>
        <taxon>Rhizaria</taxon>
        <taxon>Retaria</taxon>
        <taxon>Foraminifera</taxon>
        <taxon>Monothalamids</taxon>
        <taxon>Reticulomyxidae</taxon>
        <taxon>Reticulomyxa</taxon>
    </lineage>
</organism>
<dbReference type="GO" id="GO:0005737">
    <property type="term" value="C:cytoplasm"/>
    <property type="evidence" value="ECO:0007669"/>
    <property type="project" value="TreeGrafter"/>
</dbReference>
<name>X6NQQ1_RETFI</name>
<protein>
    <submittedName>
        <fullName evidence="2">Uncharacterized protein</fullName>
    </submittedName>
</protein>
<reference evidence="2 3" key="1">
    <citation type="journal article" date="2013" name="Curr. Biol.">
        <title>The Genome of the Foraminiferan Reticulomyxa filosa.</title>
        <authorList>
            <person name="Glockner G."/>
            <person name="Hulsmann N."/>
            <person name="Schleicher M."/>
            <person name="Noegel A.A."/>
            <person name="Eichinger L."/>
            <person name="Gallinger C."/>
            <person name="Pawlowski J."/>
            <person name="Sierra R."/>
            <person name="Euteneuer U."/>
            <person name="Pillet L."/>
            <person name="Moustafa A."/>
            <person name="Platzer M."/>
            <person name="Groth M."/>
            <person name="Szafranski K."/>
            <person name="Schliwa M."/>
        </authorList>
    </citation>
    <scope>NUCLEOTIDE SEQUENCE [LARGE SCALE GENOMIC DNA]</scope>
</reference>
<dbReference type="InterPro" id="IPR027417">
    <property type="entry name" value="P-loop_NTPase"/>
</dbReference>
<keyword evidence="1" id="KW-0472">Membrane</keyword>
<dbReference type="InterPro" id="IPR050566">
    <property type="entry name" value="Deoxyribonucleoside_kinase"/>
</dbReference>
<dbReference type="AlphaFoldDB" id="X6NQQ1"/>
<keyword evidence="1" id="KW-1133">Transmembrane helix</keyword>
<keyword evidence="1" id="KW-0812">Transmembrane</keyword>
<evidence type="ECO:0000256" key="1">
    <source>
        <dbReference type="SAM" id="Phobius"/>
    </source>
</evidence>
<dbReference type="GO" id="GO:0019136">
    <property type="term" value="F:deoxynucleoside kinase activity"/>
    <property type="evidence" value="ECO:0007669"/>
    <property type="project" value="TreeGrafter"/>
</dbReference>
<dbReference type="EMBL" id="ASPP01006910">
    <property type="protein sequence ID" value="ETO28029.1"/>
    <property type="molecule type" value="Genomic_DNA"/>
</dbReference>
<dbReference type="Gene3D" id="3.40.50.300">
    <property type="entry name" value="P-loop containing nucleotide triphosphate hydrolases"/>
    <property type="match status" value="1"/>
</dbReference>
<accession>X6NQQ1</accession>
<dbReference type="PANTHER" id="PTHR10513:SF35">
    <property type="entry name" value="DEOXYADENOSINE KINASE"/>
    <property type="match status" value="1"/>
</dbReference>
<dbReference type="SUPFAM" id="SSF52540">
    <property type="entry name" value="P-loop containing nucleoside triphosphate hydrolases"/>
    <property type="match status" value="1"/>
</dbReference>
<keyword evidence="3" id="KW-1185">Reference proteome</keyword>
<comment type="caution">
    <text evidence="2">The sequence shown here is derived from an EMBL/GenBank/DDBJ whole genome shotgun (WGS) entry which is preliminary data.</text>
</comment>
<dbReference type="PANTHER" id="PTHR10513">
    <property type="entry name" value="DEOXYNUCLEOSIDE KINASE"/>
    <property type="match status" value="1"/>
</dbReference>
<sequence>MQRAVCRARSTISPPNVKIIAVEGIIGAGKSTLLHNWKKNTSQKNALIVPEDIASWKNVRFWNKPGAVDDEIGYPYTSNGINRINGINGINGVNGFNGINGFNSINGVNGINLNKNHIIQNHSAEDDKYNLLAQMYADGSRWCFTFQVLVYSYLSLLFHFLVMAKETRNFWKIRVFSQEIFSAFSTEIKGK</sequence>
<evidence type="ECO:0000313" key="2">
    <source>
        <dbReference type="EMBL" id="ETO28029.1"/>
    </source>
</evidence>
<proteinExistence type="predicted"/>